<organism evidence="3 4">
    <name type="scientific">Epilithonimonas arachidiradicis</name>
    <dbReference type="NCBI Taxonomy" id="1617282"/>
    <lineage>
        <taxon>Bacteria</taxon>
        <taxon>Pseudomonadati</taxon>
        <taxon>Bacteroidota</taxon>
        <taxon>Flavobacteriia</taxon>
        <taxon>Flavobacteriales</taxon>
        <taxon>Weeksellaceae</taxon>
        <taxon>Chryseobacterium group</taxon>
        <taxon>Epilithonimonas</taxon>
    </lineage>
</organism>
<feature type="transmembrane region" description="Helical" evidence="1">
    <location>
        <begin position="71"/>
        <end position="89"/>
    </location>
</feature>
<feature type="transmembrane region" description="Helical" evidence="1">
    <location>
        <begin position="46"/>
        <end position="64"/>
    </location>
</feature>
<feature type="transmembrane region" description="Helical" evidence="1">
    <location>
        <begin position="101"/>
        <end position="119"/>
    </location>
</feature>
<name>A0A420D9Q7_9FLAO</name>
<dbReference type="InterPro" id="IPR053150">
    <property type="entry name" value="Teicoplanin_resist-assoc"/>
</dbReference>
<proteinExistence type="predicted"/>
<evidence type="ECO:0000259" key="2">
    <source>
        <dbReference type="Pfam" id="PF04892"/>
    </source>
</evidence>
<accession>A0A420D9Q7</accession>
<protein>
    <submittedName>
        <fullName evidence="3">VanZ like protein</fullName>
    </submittedName>
</protein>
<keyword evidence="1" id="KW-1133">Transmembrane helix</keyword>
<gene>
    <name evidence="3" type="ORF">BXY58_1778</name>
</gene>
<dbReference type="InterPro" id="IPR006976">
    <property type="entry name" value="VanZ-like"/>
</dbReference>
<dbReference type="Pfam" id="PF04892">
    <property type="entry name" value="VanZ"/>
    <property type="match status" value="1"/>
</dbReference>
<keyword evidence="1" id="KW-0472">Membrane</keyword>
<dbReference type="EMBL" id="RAQH01000004">
    <property type="protein sequence ID" value="RKE87651.1"/>
    <property type="molecule type" value="Genomic_DNA"/>
</dbReference>
<evidence type="ECO:0000256" key="1">
    <source>
        <dbReference type="SAM" id="Phobius"/>
    </source>
</evidence>
<comment type="caution">
    <text evidence="3">The sequence shown here is derived from an EMBL/GenBank/DDBJ whole genome shotgun (WGS) entry which is preliminary data.</text>
</comment>
<sequence>MYLLYFGVARDFPDSPYKINYSPFQTITEYVITVLPYRLGEFSQNMLGNIILFIPYGFLGILYPKFNQFKWLLLVFFITINIIEFSQYYFKRGFADIDDVILNTLGLTIGYIIYKKWFFIKGK</sequence>
<reference evidence="3 4" key="1">
    <citation type="submission" date="2018-09" db="EMBL/GenBank/DDBJ databases">
        <title>Genomic Encyclopedia of Archaeal and Bacterial Type Strains, Phase II (KMG-II): from individual species to whole genera.</title>
        <authorList>
            <person name="Goeker M."/>
        </authorList>
    </citation>
    <scope>NUCLEOTIDE SEQUENCE [LARGE SCALE GENOMIC DNA]</scope>
    <source>
        <strain evidence="3 4">DSM 27620</strain>
    </source>
</reference>
<dbReference type="Proteomes" id="UP000285906">
    <property type="component" value="Unassembled WGS sequence"/>
</dbReference>
<dbReference type="PANTHER" id="PTHR36834:SF2">
    <property type="entry name" value="MEMBRANE PROTEIN"/>
    <property type="match status" value="1"/>
</dbReference>
<keyword evidence="1" id="KW-0812">Transmembrane</keyword>
<dbReference type="PANTHER" id="PTHR36834">
    <property type="entry name" value="MEMBRANE PROTEIN-RELATED"/>
    <property type="match status" value="1"/>
</dbReference>
<evidence type="ECO:0000313" key="3">
    <source>
        <dbReference type="EMBL" id="RKE87651.1"/>
    </source>
</evidence>
<evidence type="ECO:0000313" key="4">
    <source>
        <dbReference type="Proteomes" id="UP000285906"/>
    </source>
</evidence>
<dbReference type="AlphaFoldDB" id="A0A420D9Q7"/>
<feature type="domain" description="VanZ-like" evidence="2">
    <location>
        <begin position="19"/>
        <end position="115"/>
    </location>
</feature>